<sequence>MRRRMGGQPRPGLLQGWPVVAKATCKGVIGCSQPGLLARSQLGHKGWLPAGRPQGQRPPKASPQRGGAHCLLRGSGGDDAEREEEDLGYSF</sequence>
<reference evidence="2" key="1">
    <citation type="journal article" date="2018" name="Data Brief">
        <title>Genome sequence data from 17 accessions of Ensete ventricosum, a staple food crop for millions in Ethiopia.</title>
        <authorList>
            <person name="Yemataw Z."/>
            <person name="Muzemil S."/>
            <person name="Ambachew D."/>
            <person name="Tripathi L."/>
            <person name="Tesfaye K."/>
            <person name="Chala A."/>
            <person name="Farbos A."/>
            <person name="O'Neill P."/>
            <person name="Moore K."/>
            <person name="Grant M."/>
            <person name="Studholme D.J."/>
        </authorList>
    </citation>
    <scope>NUCLEOTIDE SEQUENCE [LARGE SCALE GENOMIC DNA]</scope>
    <source>
        <tissue evidence="2">Leaf</tissue>
    </source>
</reference>
<feature type="region of interest" description="Disordered" evidence="1">
    <location>
        <begin position="44"/>
        <end position="91"/>
    </location>
</feature>
<feature type="compositionally biased region" description="Acidic residues" evidence="1">
    <location>
        <begin position="78"/>
        <end position="91"/>
    </location>
</feature>
<evidence type="ECO:0000313" key="2">
    <source>
        <dbReference type="EMBL" id="RZR73285.1"/>
    </source>
</evidence>
<evidence type="ECO:0000256" key="1">
    <source>
        <dbReference type="SAM" id="MobiDB-lite"/>
    </source>
</evidence>
<gene>
    <name evidence="2" type="ORF">BHM03_00022366</name>
</gene>
<accession>A0A444EBV0</accession>
<dbReference type="EMBL" id="KV875874">
    <property type="protein sequence ID" value="RZR73285.1"/>
    <property type="molecule type" value="Genomic_DNA"/>
</dbReference>
<name>A0A444EBV0_ENSVE</name>
<dbReference type="Proteomes" id="UP000290560">
    <property type="component" value="Unassembled WGS sequence"/>
</dbReference>
<protein>
    <submittedName>
        <fullName evidence="2">Uncharacterized protein</fullName>
    </submittedName>
</protein>
<dbReference type="AlphaFoldDB" id="A0A444EBV0"/>
<proteinExistence type="predicted"/>
<organism evidence="2">
    <name type="scientific">Ensete ventricosum</name>
    <name type="common">Abyssinian banana</name>
    <name type="synonym">Musa ensete</name>
    <dbReference type="NCBI Taxonomy" id="4639"/>
    <lineage>
        <taxon>Eukaryota</taxon>
        <taxon>Viridiplantae</taxon>
        <taxon>Streptophyta</taxon>
        <taxon>Embryophyta</taxon>
        <taxon>Tracheophyta</taxon>
        <taxon>Spermatophyta</taxon>
        <taxon>Magnoliopsida</taxon>
        <taxon>Liliopsida</taxon>
        <taxon>Zingiberales</taxon>
        <taxon>Musaceae</taxon>
        <taxon>Ensete</taxon>
    </lineage>
</organism>